<comment type="caution">
    <text evidence="3">The sequence shown here is derived from an EMBL/GenBank/DDBJ whole genome shotgun (WGS) entry which is preliminary data.</text>
</comment>
<protein>
    <submittedName>
        <fullName evidence="3">LETM1-like protein</fullName>
    </submittedName>
</protein>
<dbReference type="EMBL" id="CACSLK010031421">
    <property type="protein sequence ID" value="CAA0839156.1"/>
    <property type="molecule type" value="Genomic_DNA"/>
</dbReference>
<accession>A0A9N7NN80</accession>
<reference evidence="3" key="1">
    <citation type="submission" date="2019-12" db="EMBL/GenBank/DDBJ databases">
        <authorList>
            <person name="Scholes J."/>
        </authorList>
    </citation>
    <scope>NUCLEOTIDE SEQUENCE</scope>
</reference>
<keyword evidence="2" id="KW-0472">Membrane</keyword>
<feature type="compositionally biased region" description="Polar residues" evidence="1">
    <location>
        <begin position="598"/>
        <end position="613"/>
    </location>
</feature>
<dbReference type="Proteomes" id="UP001153555">
    <property type="component" value="Unassembled WGS sequence"/>
</dbReference>
<keyword evidence="2" id="KW-1133">Transmembrane helix</keyword>
<evidence type="ECO:0000313" key="3">
    <source>
        <dbReference type="EMBL" id="CAA0839156.1"/>
    </source>
</evidence>
<feature type="transmembrane region" description="Helical" evidence="2">
    <location>
        <begin position="751"/>
        <end position="774"/>
    </location>
</feature>
<dbReference type="PANTHER" id="PTHR14009">
    <property type="entry name" value="LEUCINE ZIPPER-EF-HAND CONTAINING TRANSMEMBRANE PROTEIN"/>
    <property type="match status" value="1"/>
</dbReference>
<keyword evidence="4" id="KW-1185">Reference proteome</keyword>
<dbReference type="GO" id="GO:0005743">
    <property type="term" value="C:mitochondrial inner membrane"/>
    <property type="evidence" value="ECO:0007669"/>
    <property type="project" value="InterPro"/>
</dbReference>
<organism evidence="3 4">
    <name type="scientific">Striga hermonthica</name>
    <name type="common">Purple witchweed</name>
    <name type="synonym">Buchnera hermonthica</name>
    <dbReference type="NCBI Taxonomy" id="68872"/>
    <lineage>
        <taxon>Eukaryota</taxon>
        <taxon>Viridiplantae</taxon>
        <taxon>Streptophyta</taxon>
        <taxon>Embryophyta</taxon>
        <taxon>Tracheophyta</taxon>
        <taxon>Spermatophyta</taxon>
        <taxon>Magnoliopsida</taxon>
        <taxon>eudicotyledons</taxon>
        <taxon>Gunneridae</taxon>
        <taxon>Pentapetalae</taxon>
        <taxon>asterids</taxon>
        <taxon>lamiids</taxon>
        <taxon>Lamiales</taxon>
        <taxon>Orobanchaceae</taxon>
        <taxon>Buchnereae</taxon>
        <taxon>Striga</taxon>
    </lineage>
</organism>
<feature type="compositionally biased region" description="Basic and acidic residues" evidence="1">
    <location>
        <begin position="567"/>
        <end position="583"/>
    </location>
</feature>
<dbReference type="AlphaFoldDB" id="A0A9N7NN80"/>
<dbReference type="InterPro" id="IPR044202">
    <property type="entry name" value="LETM1/MDM38-like"/>
</dbReference>
<gene>
    <name evidence="3" type="ORF">SHERM_05725</name>
</gene>
<evidence type="ECO:0000256" key="2">
    <source>
        <dbReference type="SAM" id="Phobius"/>
    </source>
</evidence>
<feature type="region of interest" description="Disordered" evidence="1">
    <location>
        <begin position="552"/>
        <end position="613"/>
    </location>
</feature>
<dbReference type="OrthoDB" id="275278at2759"/>
<name>A0A9N7NN80_STRHE</name>
<evidence type="ECO:0000256" key="1">
    <source>
        <dbReference type="SAM" id="MobiDB-lite"/>
    </source>
</evidence>
<proteinExistence type="predicted"/>
<dbReference type="PANTHER" id="PTHR14009:SF9">
    <property type="entry name" value="LETM1-LIKE PROTEIN"/>
    <property type="match status" value="1"/>
</dbReference>
<evidence type="ECO:0000313" key="4">
    <source>
        <dbReference type="Proteomes" id="UP001153555"/>
    </source>
</evidence>
<sequence>MGARCKFSDLGKQSSSFHKLRRIGRLLPLASADDGVSVNSKPQARSGDEIGGKRYKLDESLKDEDYSTGMVQLLHDAARVFELAIKEQNSASKTSWFSTAWLGVDKNAWAKALSYQAAVYSLLQAASEISSRGDGRDRDINVFVQRSISRQSAPLESLINDKLLDKQPEAYDWFWSEQIPAVVTSFVNYFDKEKRFAPANAVYRKGLSAVSGNSSDISLLLLALSCIAAIMKLGPTKVSCAQFFSIVPDITGRLMDMLVEFVPVGQAYNSIKEIGLRREFLIHFGPRAAACRVKNELGAEEIVFWVSLVQKQLRRAIDRERIWSRLTTSESIEVLERDLAIFGFFVALGRSTQSYLFANGYETLDEPIEGFIRYLIGGTVLYYPQLSAISSYQLYVEVVCEELDWVPFYPGSSSTSKRTVAHKRNESLPNTEAIALVLEVCSHWIESFIKYSKWLENPSNVKAARFLSKGHNKLKACMEELGIQKYALENVEEALLRLEELLQELHVSSSSSRKEHLKAACSDLERIRRLKKETEFLEASFRAKAASLQQGAVSGLRPPVGEQQLYSREKGSKGADAETDGSRSSRGLWSFFVPRPNKSPSPSLLTANDSQNDGIAEQEIVNNGITESESDEIQRFELLRSELMELEKRVQRSADRCGYDEEEVLVKSDASTHNGDAKGSGLVPVQKKDSIIGRSLDKLKETSTDVLQGTQLLAIDTAAAMGLLRRVLIRDELTEKEKQALRRTLTDLASVLPIGFLMLLPVTAVGHAAMLAAIQRYMPALIPSTYGQERLDLLRQLEKVKEMEDEVAVNEHSDEE</sequence>
<keyword evidence="2" id="KW-0812">Transmembrane</keyword>
<dbReference type="GO" id="GO:0030003">
    <property type="term" value="P:intracellular monoatomic cation homeostasis"/>
    <property type="evidence" value="ECO:0007669"/>
    <property type="project" value="TreeGrafter"/>
</dbReference>